<reference evidence="2 3" key="1">
    <citation type="submission" date="2024-11" db="EMBL/GenBank/DDBJ databases">
        <title>Adaptive evolution of stress response genes in parasites aligns with host niche diversity.</title>
        <authorList>
            <person name="Hahn C."/>
            <person name="Resl P."/>
        </authorList>
    </citation>
    <scope>NUCLEOTIDE SEQUENCE [LARGE SCALE GENOMIC DNA]</scope>
    <source>
        <strain evidence="2">EGGRZ-B1_66</strain>
        <tissue evidence="2">Body</tissue>
    </source>
</reference>
<evidence type="ECO:0000256" key="1">
    <source>
        <dbReference type="SAM" id="MobiDB-lite"/>
    </source>
</evidence>
<feature type="compositionally biased region" description="Basic and acidic residues" evidence="1">
    <location>
        <begin position="96"/>
        <end position="146"/>
    </location>
</feature>
<dbReference type="Proteomes" id="UP001626550">
    <property type="component" value="Unassembled WGS sequence"/>
</dbReference>
<dbReference type="AlphaFoldDB" id="A0ABD2Q1P8"/>
<proteinExistence type="predicted"/>
<sequence>MVQAILKLIFEDISEPVEIKYHLELEQANELIDGAEKSSGTEKLLSTLKSKICSVTKGPDLDARDREAAETIIALEKNLKTRKSPSSIDTDAAPTKIKDSDGETTMKEVKEMLMQKLRRDAESTTLDRLKGRPKKESPNSQRELKRSISQPVQQQQLQSIAQMWSPPLAPGNSDASAMPDKSMPPKKRPYRIPASPLVAAVERKEEIAAKQIKTDEETGKSPNPPGSFWILSPVLPPNSFVSTAQLPVSSLHRIPRFYLKGN</sequence>
<gene>
    <name evidence="2" type="ORF">Ciccas_007938</name>
</gene>
<comment type="caution">
    <text evidence="2">The sequence shown here is derived from an EMBL/GenBank/DDBJ whole genome shotgun (WGS) entry which is preliminary data.</text>
</comment>
<evidence type="ECO:0000313" key="3">
    <source>
        <dbReference type="Proteomes" id="UP001626550"/>
    </source>
</evidence>
<evidence type="ECO:0000313" key="2">
    <source>
        <dbReference type="EMBL" id="KAL3313464.1"/>
    </source>
</evidence>
<feature type="compositionally biased region" description="Low complexity" evidence="1">
    <location>
        <begin position="147"/>
        <end position="165"/>
    </location>
</feature>
<feature type="region of interest" description="Disordered" evidence="1">
    <location>
        <begin position="82"/>
        <end position="191"/>
    </location>
</feature>
<keyword evidence="3" id="KW-1185">Reference proteome</keyword>
<name>A0ABD2Q1P8_9PLAT</name>
<protein>
    <submittedName>
        <fullName evidence="2">Uncharacterized protein</fullName>
    </submittedName>
</protein>
<organism evidence="2 3">
    <name type="scientific">Cichlidogyrus casuarinus</name>
    <dbReference type="NCBI Taxonomy" id="1844966"/>
    <lineage>
        <taxon>Eukaryota</taxon>
        <taxon>Metazoa</taxon>
        <taxon>Spiralia</taxon>
        <taxon>Lophotrochozoa</taxon>
        <taxon>Platyhelminthes</taxon>
        <taxon>Monogenea</taxon>
        <taxon>Monopisthocotylea</taxon>
        <taxon>Dactylogyridea</taxon>
        <taxon>Ancyrocephalidae</taxon>
        <taxon>Cichlidogyrus</taxon>
    </lineage>
</organism>
<accession>A0ABD2Q1P8</accession>
<dbReference type="EMBL" id="JBJKFK010001298">
    <property type="protein sequence ID" value="KAL3313464.1"/>
    <property type="molecule type" value="Genomic_DNA"/>
</dbReference>